<dbReference type="GO" id="GO:0005737">
    <property type="term" value="C:cytoplasm"/>
    <property type="evidence" value="ECO:0007669"/>
    <property type="project" value="UniProtKB-SubCell"/>
</dbReference>
<comment type="subcellular location">
    <subcellularLocation>
        <location evidence="1 8">Cytoplasm</location>
    </subcellularLocation>
</comment>
<dbReference type="PATRIC" id="fig|641526.4.peg.3375"/>
<proteinExistence type="inferred from homology"/>
<protein>
    <recommendedName>
        <fullName evidence="8">tRNA(Ile)-lysidine synthase</fullName>
        <ecNumber evidence="8">6.3.4.19</ecNumber>
    </recommendedName>
    <alternativeName>
        <fullName evidence="8">tRNA(Ile)-2-lysyl-cytidine synthase</fullName>
    </alternativeName>
    <alternativeName>
        <fullName evidence="8">tRNA(Ile)-lysidine synthetase</fullName>
    </alternativeName>
</protein>
<dbReference type="Gene3D" id="3.40.50.620">
    <property type="entry name" value="HUPs"/>
    <property type="match status" value="1"/>
</dbReference>
<evidence type="ECO:0000313" key="10">
    <source>
        <dbReference type="EMBL" id="EPR70758.1"/>
    </source>
</evidence>
<comment type="similarity">
    <text evidence="8">Belongs to the tRNA(Ile)-lysidine synthase family.</text>
</comment>
<dbReference type="InterPro" id="IPR012094">
    <property type="entry name" value="tRNA_Ile_lys_synt"/>
</dbReference>
<keyword evidence="11" id="KW-1185">Reference proteome</keyword>
<organism evidence="10 11">
    <name type="scientific">Winogradskyella psychrotolerans RS-3</name>
    <dbReference type="NCBI Taxonomy" id="641526"/>
    <lineage>
        <taxon>Bacteria</taxon>
        <taxon>Pseudomonadati</taxon>
        <taxon>Bacteroidota</taxon>
        <taxon>Flavobacteriia</taxon>
        <taxon>Flavobacteriales</taxon>
        <taxon>Flavobacteriaceae</taxon>
        <taxon>Winogradskyella</taxon>
    </lineage>
</organism>
<dbReference type="GO" id="GO:0006400">
    <property type="term" value="P:tRNA modification"/>
    <property type="evidence" value="ECO:0007669"/>
    <property type="project" value="UniProtKB-UniRule"/>
</dbReference>
<feature type="binding site" evidence="8">
    <location>
        <begin position="26"/>
        <end position="31"/>
    </location>
    <ligand>
        <name>ATP</name>
        <dbReference type="ChEBI" id="CHEBI:30616"/>
    </ligand>
</feature>
<evidence type="ECO:0000313" key="11">
    <source>
        <dbReference type="Proteomes" id="UP000014962"/>
    </source>
</evidence>
<evidence type="ECO:0000256" key="2">
    <source>
        <dbReference type="ARBA" id="ARBA00022490"/>
    </source>
</evidence>
<dbReference type="NCBIfam" id="TIGR02432">
    <property type="entry name" value="lysidine_TilS_N"/>
    <property type="match status" value="1"/>
</dbReference>
<dbReference type="EC" id="6.3.4.19" evidence="8"/>
<dbReference type="Proteomes" id="UP000014962">
    <property type="component" value="Unassembled WGS sequence"/>
</dbReference>
<dbReference type="NCBIfam" id="TIGR02433">
    <property type="entry name" value="lysidine_TilS_C"/>
    <property type="match status" value="1"/>
</dbReference>
<comment type="catalytic activity">
    <reaction evidence="7 8">
        <text>cytidine(34) in tRNA(Ile2) + L-lysine + ATP = lysidine(34) in tRNA(Ile2) + AMP + diphosphate + H(+)</text>
        <dbReference type="Rhea" id="RHEA:43744"/>
        <dbReference type="Rhea" id="RHEA-COMP:10625"/>
        <dbReference type="Rhea" id="RHEA-COMP:10670"/>
        <dbReference type="ChEBI" id="CHEBI:15378"/>
        <dbReference type="ChEBI" id="CHEBI:30616"/>
        <dbReference type="ChEBI" id="CHEBI:32551"/>
        <dbReference type="ChEBI" id="CHEBI:33019"/>
        <dbReference type="ChEBI" id="CHEBI:82748"/>
        <dbReference type="ChEBI" id="CHEBI:83665"/>
        <dbReference type="ChEBI" id="CHEBI:456215"/>
        <dbReference type="EC" id="6.3.4.19"/>
    </reaction>
</comment>
<comment type="function">
    <text evidence="8">Ligates lysine onto the cytidine present at position 34 of the AUA codon-specific tRNA(Ile) that contains the anticodon CAU, in an ATP-dependent manner. Cytidine is converted to lysidine, thus changing the amino acid specificity of the tRNA from methionine to isoleucine.</text>
</comment>
<dbReference type="PANTHER" id="PTHR43033">
    <property type="entry name" value="TRNA(ILE)-LYSIDINE SYNTHASE-RELATED"/>
    <property type="match status" value="1"/>
</dbReference>
<dbReference type="HAMAP" id="MF_01161">
    <property type="entry name" value="tRNA_Ile_lys_synt"/>
    <property type="match status" value="1"/>
</dbReference>
<dbReference type="GO" id="GO:0032267">
    <property type="term" value="F:tRNA(Ile)-lysidine synthase activity"/>
    <property type="evidence" value="ECO:0007669"/>
    <property type="project" value="UniProtKB-EC"/>
</dbReference>
<sequence>MQNDFQIHIHRNLSFLKEGKFIIAISGGIDSVVLAHLCKRLNLNFSLAHCNFNLRAEESNKDEDFVLELAEELDAEVFIQNFDTEAYAKEHKRSIQMAARELRYDWFKELAEQLKFDYILTAHHADDNLETFLINFTRGTGLNGLTGIPMINDNVVRPLLPFSRVQIEAFVNQENILWREDASNASRKYLRNKLRHEVVPILKEINPQLLDSFQSTISNLNDTAGLIEDNLNDFAKRAIVSNDESGITYKISEFKSVTNPKAYLFELFKGYGFTEWDDIVDLLDAQSGKLVKSNSHRLIKHREFLILTDFCHSERSEESLLINENNKEIETPIGKLSFDNVEGLFEVSKNTIFIDRDLLKFPLELRLWKEGDVFQPSGMTGKKKLSKYLKDEKQSLVEKENTWLLTSDNKVVWVVGKRADERFKVTNNTKNRLKVEIR</sequence>
<dbReference type="GO" id="GO:0005524">
    <property type="term" value="F:ATP binding"/>
    <property type="evidence" value="ECO:0007669"/>
    <property type="project" value="UniProtKB-UniRule"/>
</dbReference>
<keyword evidence="3 8" id="KW-0436">Ligase</keyword>
<keyword evidence="4 8" id="KW-0819">tRNA processing</keyword>
<dbReference type="SUPFAM" id="SSF52402">
    <property type="entry name" value="Adenine nucleotide alpha hydrolases-like"/>
    <property type="match status" value="1"/>
</dbReference>
<dbReference type="InterPro" id="IPR012795">
    <property type="entry name" value="tRNA_Ile_lys_synt_N"/>
</dbReference>
<dbReference type="eggNOG" id="COG0037">
    <property type="taxonomic scope" value="Bacteria"/>
</dbReference>
<dbReference type="STRING" id="641526.ADIWIN_3405"/>
<dbReference type="InterPro" id="IPR012796">
    <property type="entry name" value="Lysidine-tRNA-synth_C"/>
</dbReference>
<evidence type="ECO:0000256" key="7">
    <source>
        <dbReference type="ARBA" id="ARBA00048539"/>
    </source>
</evidence>
<comment type="caution">
    <text evidence="10">The sequence shown here is derived from an EMBL/GenBank/DDBJ whole genome shotgun (WGS) entry which is preliminary data.</text>
</comment>
<keyword evidence="5 8" id="KW-0547">Nucleotide-binding</keyword>
<evidence type="ECO:0000256" key="8">
    <source>
        <dbReference type="HAMAP-Rule" id="MF_01161"/>
    </source>
</evidence>
<comment type="domain">
    <text evidence="8">The N-terminal region contains the highly conserved SGGXDS motif, predicted to be a P-loop motif involved in ATP binding.</text>
</comment>
<accession>S7X3U9</accession>
<evidence type="ECO:0000256" key="5">
    <source>
        <dbReference type="ARBA" id="ARBA00022741"/>
    </source>
</evidence>
<evidence type="ECO:0000256" key="3">
    <source>
        <dbReference type="ARBA" id="ARBA00022598"/>
    </source>
</evidence>
<dbReference type="InterPro" id="IPR014729">
    <property type="entry name" value="Rossmann-like_a/b/a_fold"/>
</dbReference>
<evidence type="ECO:0000259" key="9">
    <source>
        <dbReference type="SMART" id="SM00977"/>
    </source>
</evidence>
<gene>
    <name evidence="8" type="primary">tilS</name>
    <name evidence="10" type="ORF">ADIWIN_3405</name>
</gene>
<dbReference type="EMBL" id="ATMR01000176">
    <property type="protein sequence ID" value="EPR70758.1"/>
    <property type="molecule type" value="Genomic_DNA"/>
</dbReference>
<dbReference type="Pfam" id="PF11734">
    <property type="entry name" value="TilS_C"/>
    <property type="match status" value="1"/>
</dbReference>
<dbReference type="SMART" id="SM00977">
    <property type="entry name" value="TilS_C"/>
    <property type="match status" value="1"/>
</dbReference>
<keyword evidence="2 8" id="KW-0963">Cytoplasm</keyword>
<evidence type="ECO:0000256" key="6">
    <source>
        <dbReference type="ARBA" id="ARBA00022840"/>
    </source>
</evidence>
<feature type="domain" description="Lysidine-tRNA(Ile) synthetase C-terminal" evidence="9">
    <location>
        <begin position="363"/>
        <end position="435"/>
    </location>
</feature>
<dbReference type="InterPro" id="IPR011063">
    <property type="entry name" value="TilS/TtcA_N"/>
</dbReference>
<dbReference type="PANTHER" id="PTHR43033:SF1">
    <property type="entry name" value="TRNA(ILE)-LYSIDINE SYNTHASE-RELATED"/>
    <property type="match status" value="1"/>
</dbReference>
<dbReference type="RefSeq" id="WP_020894589.1">
    <property type="nucleotide sequence ID" value="NZ_ATMR01000176.1"/>
</dbReference>
<name>S7X3U9_9FLAO</name>
<dbReference type="Pfam" id="PF01171">
    <property type="entry name" value="ATP_bind_3"/>
    <property type="match status" value="1"/>
</dbReference>
<dbReference type="CDD" id="cd01992">
    <property type="entry name" value="TilS_N"/>
    <property type="match status" value="1"/>
</dbReference>
<dbReference type="SUPFAM" id="SSF56037">
    <property type="entry name" value="PheT/TilS domain"/>
    <property type="match status" value="1"/>
</dbReference>
<evidence type="ECO:0000256" key="4">
    <source>
        <dbReference type="ARBA" id="ARBA00022694"/>
    </source>
</evidence>
<reference evidence="10 11" key="1">
    <citation type="journal article" date="2013" name="Genome Announc.">
        <title>Draft Genome Sequence of Winogradskyella psychrotolerans RS-3T, Isolated from the Marine Transect of Kongsfjorden, Ny-Alesund, Svalbard, Arctic Ocean.</title>
        <authorList>
            <person name="Kumar Pinnaka A."/>
            <person name="Ara S."/>
            <person name="Singh A."/>
            <person name="Shivaji S."/>
        </authorList>
    </citation>
    <scope>NUCLEOTIDE SEQUENCE [LARGE SCALE GENOMIC DNA]</scope>
    <source>
        <strain evidence="10 11">RS-3</strain>
    </source>
</reference>
<keyword evidence="6 8" id="KW-0067">ATP-binding</keyword>
<dbReference type="AlphaFoldDB" id="S7X3U9"/>
<dbReference type="OrthoDB" id="9807403at2"/>
<evidence type="ECO:0000256" key="1">
    <source>
        <dbReference type="ARBA" id="ARBA00004496"/>
    </source>
</evidence>